<keyword evidence="2 8" id="KW-0812">Transmembrane</keyword>
<evidence type="ECO:0000256" key="3">
    <source>
        <dbReference type="ARBA" id="ARBA00022989"/>
    </source>
</evidence>
<evidence type="ECO:0000256" key="7">
    <source>
        <dbReference type="ARBA" id="ARBA00023224"/>
    </source>
</evidence>
<dbReference type="GO" id="GO:0004930">
    <property type="term" value="F:G protein-coupled receptor activity"/>
    <property type="evidence" value="ECO:0007669"/>
    <property type="project" value="UniProtKB-KW"/>
</dbReference>
<keyword evidence="6" id="KW-0675">Receptor</keyword>
<evidence type="ECO:0000313" key="10">
    <source>
        <dbReference type="EMBL" id="KAK3087294.1"/>
    </source>
</evidence>
<evidence type="ECO:0000259" key="9">
    <source>
        <dbReference type="PROSITE" id="PS50262"/>
    </source>
</evidence>
<dbReference type="AlphaFoldDB" id="A0AA88XN14"/>
<dbReference type="CDD" id="cd00637">
    <property type="entry name" value="7tm_classA_rhodopsin-like"/>
    <property type="match status" value="1"/>
</dbReference>
<keyword evidence="7" id="KW-0807">Transducer</keyword>
<comment type="subcellular location">
    <subcellularLocation>
        <location evidence="1">Membrane</location>
        <topology evidence="1">Multi-pass membrane protein</topology>
    </subcellularLocation>
</comment>
<evidence type="ECO:0000256" key="4">
    <source>
        <dbReference type="ARBA" id="ARBA00023040"/>
    </source>
</evidence>
<proteinExistence type="predicted"/>
<comment type="caution">
    <text evidence="10">The sequence shown here is derived from an EMBL/GenBank/DDBJ whole genome shotgun (WGS) entry which is preliminary data.</text>
</comment>
<dbReference type="InterPro" id="IPR017452">
    <property type="entry name" value="GPCR_Rhodpsn_7TM"/>
</dbReference>
<dbReference type="PANTHER" id="PTHR45695">
    <property type="entry name" value="LEUCOKININ RECEPTOR-RELATED"/>
    <property type="match status" value="1"/>
</dbReference>
<accession>A0AA88XN14</accession>
<keyword evidence="3 8" id="KW-1133">Transmembrane helix</keyword>
<evidence type="ECO:0000256" key="2">
    <source>
        <dbReference type="ARBA" id="ARBA00022692"/>
    </source>
</evidence>
<evidence type="ECO:0000256" key="6">
    <source>
        <dbReference type="ARBA" id="ARBA00023170"/>
    </source>
</evidence>
<evidence type="ECO:0000256" key="8">
    <source>
        <dbReference type="SAM" id="Phobius"/>
    </source>
</evidence>
<name>A0AA88XN14_PINIB</name>
<feature type="transmembrane region" description="Helical" evidence="8">
    <location>
        <begin position="141"/>
        <end position="166"/>
    </location>
</feature>
<dbReference type="Gene3D" id="1.20.1070.10">
    <property type="entry name" value="Rhodopsin 7-helix transmembrane proteins"/>
    <property type="match status" value="1"/>
</dbReference>
<evidence type="ECO:0000256" key="1">
    <source>
        <dbReference type="ARBA" id="ARBA00004141"/>
    </source>
</evidence>
<reference evidence="10" key="1">
    <citation type="submission" date="2019-08" db="EMBL/GenBank/DDBJ databases">
        <title>The improved chromosome-level genome for the pearl oyster Pinctada fucata martensii using PacBio sequencing and Hi-C.</title>
        <authorList>
            <person name="Zheng Z."/>
        </authorList>
    </citation>
    <scope>NUCLEOTIDE SEQUENCE</scope>
    <source>
        <strain evidence="10">ZZ-2019</strain>
        <tissue evidence="10">Adductor muscle</tissue>
    </source>
</reference>
<dbReference type="Proteomes" id="UP001186944">
    <property type="component" value="Unassembled WGS sequence"/>
</dbReference>
<feature type="transmembrane region" description="Helical" evidence="8">
    <location>
        <begin position="100"/>
        <end position="120"/>
    </location>
</feature>
<feature type="domain" description="G-protein coupled receptors family 1 profile" evidence="9">
    <location>
        <begin position="40"/>
        <end position="264"/>
    </location>
</feature>
<dbReference type="SUPFAM" id="SSF81321">
    <property type="entry name" value="Family A G protein-coupled receptor-like"/>
    <property type="match status" value="1"/>
</dbReference>
<sequence>MSTDNTTDVESFSDVSIISDRYKSTVVTLGGVNSFLAIIVNLVVVFVVLSDRSLRRSIFMWNVVSLGVSGLLAGLFIIPLNTSRFDQERWVHGATVCKALIVLDHVQLTLPAIILVFTNLNRIFKIRREHNPLAYAGFSQINVLQCILLISPWIYTFGICVPVLMVSKADDGLFESLYRKYCFFVMRWYFLLVMLTMMMILPIFLLLCSTSILALYYHYGSRGWNRLPNSENANPNSSDVVGTLRSTVFATMISSFVFLFCWTPDLFVLTKALSCHSHDCMQAESTYLTTYTVSCSACFLSQIPWFLITDVHLRVQELAHSVISRIRHFLDTVRRCCCSKPADLNVGTSDGLLIEGSDLI</sequence>
<keyword evidence="4" id="KW-0297">G-protein coupled receptor</keyword>
<evidence type="ECO:0000256" key="5">
    <source>
        <dbReference type="ARBA" id="ARBA00023136"/>
    </source>
</evidence>
<dbReference type="EMBL" id="VSWD01000011">
    <property type="protein sequence ID" value="KAK3087294.1"/>
    <property type="molecule type" value="Genomic_DNA"/>
</dbReference>
<gene>
    <name evidence="10" type="ORF">FSP39_004316</name>
</gene>
<feature type="transmembrane region" description="Helical" evidence="8">
    <location>
        <begin position="186"/>
        <end position="217"/>
    </location>
</feature>
<evidence type="ECO:0000313" key="11">
    <source>
        <dbReference type="Proteomes" id="UP001186944"/>
    </source>
</evidence>
<feature type="transmembrane region" description="Helical" evidence="8">
    <location>
        <begin position="61"/>
        <end position="80"/>
    </location>
</feature>
<dbReference type="PANTHER" id="PTHR45695:SF9">
    <property type="entry name" value="LEUCOKININ RECEPTOR"/>
    <property type="match status" value="1"/>
</dbReference>
<dbReference type="PROSITE" id="PS50262">
    <property type="entry name" value="G_PROTEIN_RECEP_F1_2"/>
    <property type="match status" value="1"/>
</dbReference>
<organism evidence="10 11">
    <name type="scientific">Pinctada imbricata</name>
    <name type="common">Atlantic pearl-oyster</name>
    <name type="synonym">Pinctada martensii</name>
    <dbReference type="NCBI Taxonomy" id="66713"/>
    <lineage>
        <taxon>Eukaryota</taxon>
        <taxon>Metazoa</taxon>
        <taxon>Spiralia</taxon>
        <taxon>Lophotrochozoa</taxon>
        <taxon>Mollusca</taxon>
        <taxon>Bivalvia</taxon>
        <taxon>Autobranchia</taxon>
        <taxon>Pteriomorphia</taxon>
        <taxon>Pterioida</taxon>
        <taxon>Pterioidea</taxon>
        <taxon>Pteriidae</taxon>
        <taxon>Pinctada</taxon>
    </lineage>
</organism>
<keyword evidence="11" id="KW-1185">Reference proteome</keyword>
<keyword evidence="5 8" id="KW-0472">Membrane</keyword>
<feature type="transmembrane region" description="Helical" evidence="8">
    <location>
        <begin position="26"/>
        <end position="49"/>
    </location>
</feature>
<dbReference type="GO" id="GO:0005886">
    <property type="term" value="C:plasma membrane"/>
    <property type="evidence" value="ECO:0007669"/>
    <property type="project" value="TreeGrafter"/>
</dbReference>
<protein>
    <recommendedName>
        <fullName evidence="9">G-protein coupled receptors family 1 profile domain-containing protein</fullName>
    </recommendedName>
</protein>